<dbReference type="Proteomes" id="UP000886860">
    <property type="component" value="Unassembled WGS sequence"/>
</dbReference>
<gene>
    <name evidence="3" type="ORF">IAB60_08530</name>
</gene>
<reference evidence="3" key="2">
    <citation type="journal article" date="2021" name="PeerJ">
        <title>Extensive microbial diversity within the chicken gut microbiome revealed by metagenomics and culture.</title>
        <authorList>
            <person name="Gilroy R."/>
            <person name="Ravi A."/>
            <person name="Getino M."/>
            <person name="Pursley I."/>
            <person name="Horton D.L."/>
            <person name="Alikhan N.F."/>
            <person name="Baker D."/>
            <person name="Gharbi K."/>
            <person name="Hall N."/>
            <person name="Watson M."/>
            <person name="Adriaenssens E.M."/>
            <person name="Foster-Nyarko E."/>
            <person name="Jarju S."/>
            <person name="Secka A."/>
            <person name="Antonio M."/>
            <person name="Oren A."/>
            <person name="Chaudhuri R.R."/>
            <person name="La Ragione R."/>
            <person name="Hildebrand F."/>
            <person name="Pallen M.J."/>
        </authorList>
    </citation>
    <scope>NUCLEOTIDE SEQUENCE</scope>
    <source>
        <strain evidence="3">CHK123-3438</strain>
    </source>
</reference>
<proteinExistence type="predicted"/>
<dbReference type="PANTHER" id="PTHR30032:SF4">
    <property type="entry name" value="AMIDASE ENHANCER"/>
    <property type="match status" value="1"/>
</dbReference>
<dbReference type="InterPro" id="IPR013486">
    <property type="entry name" value="SpoIID/LytB"/>
</dbReference>
<name>A0A9D1GJ72_9FIRM</name>
<feature type="domain" description="Sporulation stage II protein D amidase enhancer LytB N-terminal" evidence="2">
    <location>
        <begin position="446"/>
        <end position="537"/>
    </location>
</feature>
<sequence length="759" mass="84183">MSRKSFIIRFGGIFALVFVLIGLILWLEPEQEGISRAQAAKAAALFQVSREECIQYSEEKGSSHFSDKEKNNWYVIYMDYLYDHGGMNLEYTESTARAAQQQLTYQEARLLAGFLGERYADRVNVNSSNRDEPYPANLWWSIYEEAASKESGPEVMEVILYGTPANVEGAESWTCYTSGGDFRFEGLALDQYLDQKILIFVRDGEMAGVGRLISEDVTYENVWVENVEDGELAVHAGSITRTFPLPDSEKNGENVLHNIVDLTLEKGRLTKITIKKDRITGKVLSVGEDYIEIEGYGQVPLAPAFRVYKVYGEYEEQSKSDILVGYDLQEFVAADGKLCAALIVRPFQADRIRVLLMDNNFQNITHSQVTVTLNCDAVMTYGEKEDKEETVKAGTQLTFTPEDEIFSGGRVVITPSSEEEGIRIDSLNRSQGTPVYGGSLEICLAENGLAVINDVLLEEYLKKVVPSEMPASYELEALKAQAVCARTYAYRQIMGNSYSQYGAHVDDSTNYQVYNNIATNSRTDQAVDETYGKILCYNGEPVEAYYYSTSCGHGTDGSVWGSDGSSTPYLQAVELRDQRGTRDLTSNEAFSEFIKNPDVPAYDSSFPMYRWTALYKGTTLGNQLGMSQIDSIQIEERGPGGVAKKLVITDVDGNTRTCQGQMDVRRTLGSSELEIERKDGTSVEGLSLLPSAFITVEEVGTARDGSKLFEIYGGGYGHGAGMSQNGAQGMAREGKTFEEILNFFYQGTDLEDKSLQGNG</sequence>
<dbReference type="Pfam" id="PF08486">
    <property type="entry name" value="SpoIID"/>
    <property type="match status" value="1"/>
</dbReference>
<keyword evidence="1" id="KW-0472">Membrane</keyword>
<feature type="transmembrane region" description="Helical" evidence="1">
    <location>
        <begin position="7"/>
        <end position="27"/>
    </location>
</feature>
<dbReference type="AlphaFoldDB" id="A0A9D1GJ72"/>
<organism evidence="3 4">
    <name type="scientific">Candidatus Caccovicinus merdipullorum</name>
    <dbReference type="NCBI Taxonomy" id="2840724"/>
    <lineage>
        <taxon>Bacteria</taxon>
        <taxon>Bacillati</taxon>
        <taxon>Bacillota</taxon>
        <taxon>Clostridia</taxon>
        <taxon>Eubacteriales</taxon>
        <taxon>Candidatus Caccovicinus</taxon>
    </lineage>
</organism>
<dbReference type="InterPro" id="IPR051922">
    <property type="entry name" value="Bact_Sporulation_Assoc"/>
</dbReference>
<keyword evidence="1" id="KW-1133">Transmembrane helix</keyword>
<dbReference type="EMBL" id="DVKS01000149">
    <property type="protein sequence ID" value="HIT42122.1"/>
    <property type="molecule type" value="Genomic_DNA"/>
</dbReference>
<keyword evidence="1" id="KW-0812">Transmembrane</keyword>
<evidence type="ECO:0000313" key="3">
    <source>
        <dbReference type="EMBL" id="HIT42122.1"/>
    </source>
</evidence>
<accession>A0A9D1GJ72</accession>
<dbReference type="GO" id="GO:0030288">
    <property type="term" value="C:outer membrane-bounded periplasmic space"/>
    <property type="evidence" value="ECO:0007669"/>
    <property type="project" value="TreeGrafter"/>
</dbReference>
<dbReference type="NCBIfam" id="TIGR02669">
    <property type="entry name" value="SpoIID_LytB"/>
    <property type="match status" value="1"/>
</dbReference>
<dbReference type="InterPro" id="IPR013693">
    <property type="entry name" value="SpoIID/LytB_N"/>
</dbReference>
<evidence type="ECO:0000313" key="4">
    <source>
        <dbReference type="Proteomes" id="UP000886860"/>
    </source>
</evidence>
<evidence type="ECO:0000256" key="1">
    <source>
        <dbReference type="SAM" id="Phobius"/>
    </source>
</evidence>
<protein>
    <submittedName>
        <fullName evidence="3">SpoIID/LytB domain-containing protein</fullName>
    </submittedName>
</protein>
<comment type="caution">
    <text evidence="3">The sequence shown here is derived from an EMBL/GenBank/DDBJ whole genome shotgun (WGS) entry which is preliminary data.</text>
</comment>
<dbReference type="PANTHER" id="PTHR30032">
    <property type="entry name" value="N-ACETYLMURAMOYL-L-ALANINE AMIDASE-RELATED"/>
    <property type="match status" value="1"/>
</dbReference>
<dbReference type="GO" id="GO:0030435">
    <property type="term" value="P:sporulation resulting in formation of a cellular spore"/>
    <property type="evidence" value="ECO:0007669"/>
    <property type="project" value="InterPro"/>
</dbReference>
<evidence type="ECO:0000259" key="2">
    <source>
        <dbReference type="Pfam" id="PF08486"/>
    </source>
</evidence>
<reference evidence="3" key="1">
    <citation type="submission" date="2020-10" db="EMBL/GenBank/DDBJ databases">
        <authorList>
            <person name="Gilroy R."/>
        </authorList>
    </citation>
    <scope>NUCLEOTIDE SEQUENCE</scope>
    <source>
        <strain evidence="3">CHK123-3438</strain>
    </source>
</reference>